<dbReference type="PROSITE" id="PS50294">
    <property type="entry name" value="WD_REPEATS_REGION"/>
    <property type="match status" value="2"/>
</dbReference>
<keyword evidence="10" id="KW-0472">Membrane</keyword>
<evidence type="ECO:0000256" key="13">
    <source>
        <dbReference type="ARBA" id="ARBA00024045"/>
    </source>
</evidence>
<feature type="repeat" description="WD" evidence="14">
    <location>
        <begin position="493"/>
        <end position="528"/>
    </location>
</feature>
<keyword evidence="4" id="KW-0488">Methylation</keyword>
<dbReference type="InterPro" id="IPR015943">
    <property type="entry name" value="WD40/YVTN_repeat-like_dom_sf"/>
</dbReference>
<comment type="similarity">
    <text evidence="3">Belongs to the WD repeat RBAP46/RBAP48/MSI1 family.</text>
</comment>
<evidence type="ECO:0000256" key="10">
    <source>
        <dbReference type="ARBA" id="ARBA00023136"/>
    </source>
</evidence>
<dbReference type="GO" id="GO:0006950">
    <property type="term" value="P:response to stress"/>
    <property type="evidence" value="ECO:0007669"/>
    <property type="project" value="UniProtKB-ARBA"/>
</dbReference>
<evidence type="ECO:0000256" key="2">
    <source>
        <dbReference type="ARBA" id="ARBA00004370"/>
    </source>
</evidence>
<name>A0A445E352_ARAHY</name>
<evidence type="ECO:0000256" key="7">
    <source>
        <dbReference type="ARBA" id="ARBA00022723"/>
    </source>
</evidence>
<comment type="caution">
    <text evidence="16">The sequence shown here is derived from an EMBL/GenBank/DDBJ whole genome shotgun (WGS) entry which is preliminary data.</text>
</comment>
<comment type="similarity">
    <text evidence="13">Belongs to the HIPP family.</text>
</comment>
<keyword evidence="11" id="KW-0539">Nucleus</keyword>
<gene>
    <name evidence="16" type="ORF">Ahy_A03g016412</name>
</gene>
<keyword evidence="12" id="KW-0449">Lipoprotein</keyword>
<dbReference type="InterPro" id="IPR019775">
    <property type="entry name" value="WD40_repeat_CS"/>
</dbReference>
<dbReference type="SUPFAM" id="SSF50978">
    <property type="entry name" value="WD40 repeat-like"/>
    <property type="match status" value="1"/>
</dbReference>
<dbReference type="PANTHER" id="PTHR22850">
    <property type="entry name" value="WD40 REPEAT FAMILY"/>
    <property type="match status" value="1"/>
</dbReference>
<evidence type="ECO:0000256" key="5">
    <source>
        <dbReference type="ARBA" id="ARBA00022539"/>
    </source>
</evidence>
<dbReference type="PROSITE" id="PS50846">
    <property type="entry name" value="HMA_2"/>
    <property type="match status" value="1"/>
</dbReference>
<keyword evidence="9" id="KW-0156">Chromatin regulator</keyword>
<dbReference type="FunFam" id="2.130.10.10:FF:000512">
    <property type="entry name" value="WD-40 repeat-containing protein MSI1"/>
    <property type="match status" value="1"/>
</dbReference>
<evidence type="ECO:0000256" key="11">
    <source>
        <dbReference type="ARBA" id="ARBA00023242"/>
    </source>
</evidence>
<keyword evidence="8" id="KW-0677">Repeat</keyword>
<dbReference type="SMART" id="SM00320">
    <property type="entry name" value="WD40"/>
    <property type="match status" value="5"/>
</dbReference>
<protein>
    <recommendedName>
        <fullName evidence="15">HMA domain-containing protein</fullName>
    </recommendedName>
</protein>
<dbReference type="InterPro" id="IPR036163">
    <property type="entry name" value="HMA_dom_sf"/>
</dbReference>
<evidence type="ECO:0000256" key="6">
    <source>
        <dbReference type="ARBA" id="ARBA00022574"/>
    </source>
</evidence>
<evidence type="ECO:0000256" key="14">
    <source>
        <dbReference type="PROSITE-ProRule" id="PRU00221"/>
    </source>
</evidence>
<dbReference type="InterPro" id="IPR020472">
    <property type="entry name" value="WD40_PAC1"/>
</dbReference>
<keyword evidence="12" id="KW-0636">Prenylation</keyword>
<dbReference type="Gene3D" id="2.130.10.10">
    <property type="entry name" value="YVTN repeat-like/Quinoprotein amine dehydrogenase"/>
    <property type="match status" value="1"/>
</dbReference>
<keyword evidence="6 14" id="KW-0853">WD repeat</keyword>
<dbReference type="Pfam" id="PF00403">
    <property type="entry name" value="HMA"/>
    <property type="match status" value="1"/>
</dbReference>
<dbReference type="GO" id="GO:0005634">
    <property type="term" value="C:nucleus"/>
    <property type="evidence" value="ECO:0007669"/>
    <property type="project" value="UniProtKB-SubCell"/>
</dbReference>
<dbReference type="PROSITE" id="PS50082">
    <property type="entry name" value="WD_REPEATS_2"/>
    <property type="match status" value="4"/>
</dbReference>
<sequence>MGALDHISDLFDCSHSSSKLKKKRKQFQTVEVKVKMDCEGCERKVKKSVEGMKGVTNVEVERKANKVTVQGYVEPSKVVARIGHRTGKRAELWPYVPYDVVAHPYAHGVYDKKAPAGYVRNTEFVDPNVSQLARASSAEVRYTTAFSDENPTACAVILEEDSALSREEEQIFQYVASLLVTESFGGKTERAAKAKEKMAEEEYDDDVEEEFSVWKRNTPLLYDLVISHPLPWPSLTVHWLHSSPQPHSHPSFNLHKILYATHTSNSEPNYLILANVALPANPSQPVAAAVDAENPVLPKVEVTQRIMVDGEVNRARSMPQNPSVVASKTCGSEVYVFDVEKQHGKEQGGGCDPDLRLRGHDKEGYGLSWSPFKKGYLLSGSHDSKICMWDVLAADKDNVLDAIHVYEAHDGVVGDVSWHSKHESLFGSVGDDCKLIIWDLRTNKAQQSVKAHENEVNFISFNPYNEWIVATASSDTTIALFDTRKLAEPLHVLSSHTDEVYQVEWDPNHETVLASSGADRRLNVWDLSRVGDEQNEGDGDGGPPELLFSHGGHKGKISDFSWNKNQPWVISSVAEDNSFHVWQMAENIYNEDGDDEDIWTADDQN</sequence>
<dbReference type="InterPro" id="IPR022052">
    <property type="entry name" value="Histone-bd_RBBP4-like_N"/>
</dbReference>
<dbReference type="PROSITE" id="PS00678">
    <property type="entry name" value="WD_REPEATS_1"/>
    <property type="match status" value="2"/>
</dbReference>
<feature type="repeat" description="WD" evidence="14">
    <location>
        <begin position="406"/>
        <end position="448"/>
    </location>
</feature>
<organism evidence="16 17">
    <name type="scientific">Arachis hypogaea</name>
    <name type="common">Peanut</name>
    <dbReference type="NCBI Taxonomy" id="3818"/>
    <lineage>
        <taxon>Eukaryota</taxon>
        <taxon>Viridiplantae</taxon>
        <taxon>Streptophyta</taxon>
        <taxon>Embryophyta</taxon>
        <taxon>Tracheophyta</taxon>
        <taxon>Spermatophyta</taxon>
        <taxon>Magnoliopsida</taxon>
        <taxon>eudicotyledons</taxon>
        <taxon>Gunneridae</taxon>
        <taxon>Pentapetalae</taxon>
        <taxon>rosids</taxon>
        <taxon>fabids</taxon>
        <taxon>Fabales</taxon>
        <taxon>Fabaceae</taxon>
        <taxon>Papilionoideae</taxon>
        <taxon>50 kb inversion clade</taxon>
        <taxon>dalbergioids sensu lato</taxon>
        <taxon>Dalbergieae</taxon>
        <taxon>Pterocarpus clade</taxon>
        <taxon>Arachis</taxon>
    </lineage>
</organism>
<evidence type="ECO:0000256" key="4">
    <source>
        <dbReference type="ARBA" id="ARBA00022481"/>
    </source>
</evidence>
<accession>A0A445E352</accession>
<proteinExistence type="inferred from homology"/>
<dbReference type="InterPro" id="IPR001680">
    <property type="entry name" value="WD40_rpt"/>
</dbReference>
<evidence type="ECO:0000256" key="3">
    <source>
        <dbReference type="ARBA" id="ARBA00009341"/>
    </source>
</evidence>
<evidence type="ECO:0000259" key="15">
    <source>
        <dbReference type="PROSITE" id="PS50846"/>
    </source>
</evidence>
<comment type="subcellular location">
    <subcellularLocation>
        <location evidence="2">Membrane</location>
    </subcellularLocation>
    <subcellularLocation>
        <location evidence="1">Nucleus</location>
    </subcellularLocation>
</comment>
<dbReference type="Gene3D" id="3.30.70.100">
    <property type="match status" value="1"/>
</dbReference>
<feature type="repeat" description="WD" evidence="14">
    <location>
        <begin position="357"/>
        <end position="391"/>
    </location>
</feature>
<dbReference type="SUPFAM" id="SSF55008">
    <property type="entry name" value="HMA, heavy metal-associated domain"/>
    <property type="match status" value="1"/>
</dbReference>
<dbReference type="GO" id="GO:0016020">
    <property type="term" value="C:membrane"/>
    <property type="evidence" value="ECO:0007669"/>
    <property type="project" value="UniProtKB-SubCell"/>
</dbReference>
<dbReference type="Pfam" id="PF00400">
    <property type="entry name" value="WD40"/>
    <property type="match status" value="5"/>
</dbReference>
<dbReference type="STRING" id="3818.A0A445E352"/>
<dbReference type="FunFam" id="3.30.70.100:FF:000035">
    <property type="entry name" value="Heavy metal-associated isoprenylated plant protein 26"/>
    <property type="match status" value="1"/>
</dbReference>
<dbReference type="Proteomes" id="UP000289738">
    <property type="component" value="Chromosome A03"/>
</dbReference>
<keyword evidence="17" id="KW-1185">Reference proteome</keyword>
<dbReference type="Pfam" id="PF12265">
    <property type="entry name" value="CAF1C_H4-bd"/>
    <property type="match status" value="1"/>
</dbReference>
<evidence type="ECO:0000313" key="16">
    <source>
        <dbReference type="EMBL" id="RYR69874.1"/>
    </source>
</evidence>
<dbReference type="PRINTS" id="PR00320">
    <property type="entry name" value="GPROTEINBRPT"/>
</dbReference>
<evidence type="ECO:0000256" key="1">
    <source>
        <dbReference type="ARBA" id="ARBA00004123"/>
    </source>
</evidence>
<dbReference type="InterPro" id="IPR050459">
    <property type="entry name" value="WD_repeat_RBAP46/RBAP48/MSI1"/>
</dbReference>
<evidence type="ECO:0000256" key="12">
    <source>
        <dbReference type="ARBA" id="ARBA00023289"/>
    </source>
</evidence>
<dbReference type="InterPro" id="IPR006121">
    <property type="entry name" value="HMA_dom"/>
</dbReference>
<dbReference type="EMBL" id="SDMP01000003">
    <property type="protein sequence ID" value="RYR69874.1"/>
    <property type="molecule type" value="Genomic_DNA"/>
</dbReference>
<keyword evidence="5" id="KW-0104">Cadmium</keyword>
<feature type="repeat" description="WD" evidence="14">
    <location>
        <begin position="449"/>
        <end position="484"/>
    </location>
</feature>
<dbReference type="AlphaFoldDB" id="A0A445E352"/>
<dbReference type="CDD" id="cd00371">
    <property type="entry name" value="HMA"/>
    <property type="match status" value="1"/>
</dbReference>
<dbReference type="InterPro" id="IPR036322">
    <property type="entry name" value="WD40_repeat_dom_sf"/>
</dbReference>
<keyword evidence="7" id="KW-0479">Metal-binding</keyword>
<dbReference type="GO" id="GO:0006325">
    <property type="term" value="P:chromatin organization"/>
    <property type="evidence" value="ECO:0007669"/>
    <property type="project" value="UniProtKB-KW"/>
</dbReference>
<evidence type="ECO:0000256" key="9">
    <source>
        <dbReference type="ARBA" id="ARBA00022853"/>
    </source>
</evidence>
<dbReference type="GO" id="GO:0046872">
    <property type="term" value="F:metal ion binding"/>
    <property type="evidence" value="ECO:0007669"/>
    <property type="project" value="UniProtKB-KW"/>
</dbReference>
<reference evidence="16 17" key="1">
    <citation type="submission" date="2019-01" db="EMBL/GenBank/DDBJ databases">
        <title>Sequencing of cultivated peanut Arachis hypogaea provides insights into genome evolution and oil improvement.</title>
        <authorList>
            <person name="Chen X."/>
        </authorList>
    </citation>
    <scope>NUCLEOTIDE SEQUENCE [LARGE SCALE GENOMIC DNA]</scope>
    <source>
        <strain evidence="17">cv. Fuhuasheng</strain>
        <tissue evidence="16">Leaves</tissue>
    </source>
</reference>
<evidence type="ECO:0000256" key="8">
    <source>
        <dbReference type="ARBA" id="ARBA00022737"/>
    </source>
</evidence>
<feature type="domain" description="HMA" evidence="15">
    <location>
        <begin position="27"/>
        <end position="91"/>
    </location>
</feature>
<evidence type="ECO:0000313" key="17">
    <source>
        <dbReference type="Proteomes" id="UP000289738"/>
    </source>
</evidence>